<evidence type="ECO:0000313" key="3">
    <source>
        <dbReference type="EMBL" id="EXX66961.1"/>
    </source>
</evidence>
<dbReference type="Proteomes" id="UP000022910">
    <property type="component" value="Unassembled WGS sequence"/>
</dbReference>
<dbReference type="SUPFAM" id="SSF54695">
    <property type="entry name" value="POZ domain"/>
    <property type="match status" value="1"/>
</dbReference>
<keyword evidence="4" id="KW-1185">Reference proteome</keyword>
<dbReference type="PROSITE" id="PS51886">
    <property type="entry name" value="TLDC"/>
    <property type="match status" value="1"/>
</dbReference>
<dbReference type="Gene3D" id="2.80.10.50">
    <property type="match status" value="1"/>
</dbReference>
<dbReference type="PANTHER" id="PTHR45774:SF3">
    <property type="entry name" value="BTB (POZ) DOMAIN-CONTAINING 2B-RELATED"/>
    <property type="match status" value="1"/>
</dbReference>
<reference evidence="3 4" key="1">
    <citation type="submission" date="2014-02" db="EMBL/GenBank/DDBJ databases">
        <title>Single nucleus genome sequencing reveals high similarity among nuclei of an endomycorrhizal fungus.</title>
        <authorList>
            <person name="Lin K."/>
            <person name="Geurts R."/>
            <person name="Zhang Z."/>
            <person name="Limpens E."/>
            <person name="Saunders D.G."/>
            <person name="Mu D."/>
            <person name="Pang E."/>
            <person name="Cao H."/>
            <person name="Cha H."/>
            <person name="Lin T."/>
            <person name="Zhou Q."/>
            <person name="Shang Y."/>
            <person name="Li Y."/>
            <person name="Ivanov S."/>
            <person name="Sharma T."/>
            <person name="Velzen R.V."/>
            <person name="Ruijter N.D."/>
            <person name="Aanen D.K."/>
            <person name="Win J."/>
            <person name="Kamoun S."/>
            <person name="Bisseling T."/>
            <person name="Huang S."/>
        </authorList>
    </citation>
    <scope>NUCLEOTIDE SEQUENCE [LARGE SCALE GENOMIC DNA]</scope>
    <source>
        <strain evidence="4">DAOM197198w</strain>
    </source>
</reference>
<dbReference type="InterPro" id="IPR000772">
    <property type="entry name" value="Ricin_B_lectin"/>
</dbReference>
<comment type="caution">
    <text evidence="3">The sequence shown here is derived from an EMBL/GenBank/DDBJ whole genome shotgun (WGS) entry which is preliminary data.</text>
</comment>
<evidence type="ECO:0000259" key="1">
    <source>
        <dbReference type="PROSITE" id="PS50097"/>
    </source>
</evidence>
<dbReference type="PANTHER" id="PTHR45774">
    <property type="entry name" value="BTB/POZ DOMAIN-CONTAINING"/>
    <property type="match status" value="1"/>
</dbReference>
<feature type="domain" description="TLDc" evidence="2">
    <location>
        <begin position="459"/>
        <end position="631"/>
    </location>
</feature>
<dbReference type="CDD" id="cd18186">
    <property type="entry name" value="BTB_POZ_ZBTB_KLHL-like"/>
    <property type="match status" value="1"/>
</dbReference>
<organism evidence="3 4">
    <name type="scientific">Rhizophagus irregularis (strain DAOM 197198w)</name>
    <name type="common">Glomus intraradices</name>
    <dbReference type="NCBI Taxonomy" id="1432141"/>
    <lineage>
        <taxon>Eukaryota</taxon>
        <taxon>Fungi</taxon>
        <taxon>Fungi incertae sedis</taxon>
        <taxon>Mucoromycota</taxon>
        <taxon>Glomeromycotina</taxon>
        <taxon>Glomeromycetes</taxon>
        <taxon>Glomerales</taxon>
        <taxon>Glomeraceae</taxon>
        <taxon>Rhizophagus</taxon>
    </lineage>
</organism>
<dbReference type="InterPro" id="IPR006571">
    <property type="entry name" value="TLDc_dom"/>
</dbReference>
<dbReference type="InterPro" id="IPR011705">
    <property type="entry name" value="BACK"/>
</dbReference>
<dbReference type="SMART" id="SM00225">
    <property type="entry name" value="BTB"/>
    <property type="match status" value="1"/>
</dbReference>
<dbReference type="OrthoDB" id="9895617at2759"/>
<dbReference type="InterPro" id="IPR035992">
    <property type="entry name" value="Ricin_B-like_lectins"/>
</dbReference>
<dbReference type="InterPro" id="IPR011333">
    <property type="entry name" value="SKP1/BTB/POZ_sf"/>
</dbReference>
<dbReference type="PROSITE" id="PS50097">
    <property type="entry name" value="BTB"/>
    <property type="match status" value="1"/>
</dbReference>
<gene>
    <name evidence="3" type="ORF">RirG_118750</name>
</gene>
<sequence length="637" mass="74122">MTNYYWIVAQHSGKVIEVEGGSMNSCAKIIQYRKKSADDPSVDTQLWFFNGGLITNKKSGLVFDVYQEKIQNGTQIIQHGNNYEPTAHQEWDYNHEDNTITLRSNRNFVLDVKQKRMIWFPSSYRIGHQKFTLQKWNDTSGVENVGRLVTNIMADNKFLPKLLQNLLEILNDDEYYDVTIEVGNDPYAKIFRAHMVILNYRSPCLRGILSSNKKKNDGTLTHISLSDILPNILPETFEIILRYIYGGKLSLKECDTSDIIKLLISAKELNLQELVTHIQSFLVENRVNWMEQNIDLIYQTSFENENDSFLCLQKYCNDLISQDPVKILKSQSFESISENLLVSIIQKDNLQMSEIEIWEHVLKWGLAKNPELPKSDPTNYSKEDFNSLKNNLKKFIPYIRFHNLTSKEFLSRVFPYKKVLPKELYVDLLKEYLDNDNKTSSKSNPRIVKEINSKNPDSKIITFKHSETISKWIKRVEIDDELPNSFEFKLLFRGSRDGFYPEKFHEICDNQSYTVTVAKVEGSNEILGGFNSFAWKSNNIYGASGDNFIFSFNNINRNENYILSRIMDKKHATNNKYYCGPSFGNGDLIICGFDLQTLCNYSYNSKNSYEKLIRETEGTFSVEEYEVFRVMFKFKGQ</sequence>
<protein>
    <recommendedName>
        <fullName evidence="5">Kelch-like protein 17</fullName>
    </recommendedName>
</protein>
<evidence type="ECO:0000259" key="2">
    <source>
        <dbReference type="PROSITE" id="PS51886"/>
    </source>
</evidence>
<dbReference type="HOGENOM" id="CLU_021542_0_2_1"/>
<dbReference type="Pfam" id="PF14200">
    <property type="entry name" value="RicinB_lectin_2"/>
    <property type="match status" value="1"/>
</dbReference>
<dbReference type="Pfam" id="PF07707">
    <property type="entry name" value="BACK"/>
    <property type="match status" value="1"/>
</dbReference>
<dbReference type="InterPro" id="IPR000210">
    <property type="entry name" value="BTB/POZ_dom"/>
</dbReference>
<dbReference type="SUPFAM" id="SSF50370">
    <property type="entry name" value="Ricin B-like lectins"/>
    <property type="match status" value="1"/>
</dbReference>
<dbReference type="Gene3D" id="3.30.710.10">
    <property type="entry name" value="Potassium Channel Kv1.1, Chain A"/>
    <property type="match status" value="1"/>
</dbReference>
<dbReference type="EMBL" id="JEMT01018147">
    <property type="protein sequence ID" value="EXX66961.1"/>
    <property type="molecule type" value="Genomic_DNA"/>
</dbReference>
<feature type="domain" description="BTB" evidence="1">
    <location>
        <begin position="176"/>
        <end position="253"/>
    </location>
</feature>
<dbReference type="AlphaFoldDB" id="A0A015L3F2"/>
<proteinExistence type="predicted"/>
<name>A0A015L3F2_RHIIW</name>
<accession>A0A015L3F2</accession>
<dbReference type="Pfam" id="PF00651">
    <property type="entry name" value="BTB"/>
    <property type="match status" value="1"/>
</dbReference>
<evidence type="ECO:0000313" key="4">
    <source>
        <dbReference type="Proteomes" id="UP000022910"/>
    </source>
</evidence>
<dbReference type="Pfam" id="PF07534">
    <property type="entry name" value="TLD"/>
    <property type="match status" value="1"/>
</dbReference>
<dbReference type="Gene3D" id="1.25.40.420">
    <property type="match status" value="1"/>
</dbReference>
<evidence type="ECO:0008006" key="5">
    <source>
        <dbReference type="Google" id="ProtNLM"/>
    </source>
</evidence>